<dbReference type="RefSeq" id="WP_015614479.1">
    <property type="nucleotide sequence ID" value="NC_021182.1"/>
</dbReference>
<evidence type="ECO:0000313" key="1">
    <source>
        <dbReference type="EMBL" id="AGK96156.1"/>
    </source>
</evidence>
<dbReference type="KEGG" id="cpas:Clopa_1161"/>
<dbReference type="PATRIC" id="fig|86416.3.peg.1162"/>
<accession>R4K338</accession>
<name>R4K338_CLOPA</name>
<dbReference type="InterPro" id="IPR012452">
    <property type="entry name" value="DUF1657"/>
</dbReference>
<dbReference type="Proteomes" id="UP000013523">
    <property type="component" value="Chromosome"/>
</dbReference>
<keyword evidence="2" id="KW-1185">Reference proteome</keyword>
<dbReference type="OrthoDB" id="1684731at2"/>
<dbReference type="EMBL" id="CP003261">
    <property type="protein sequence ID" value="AGK96156.1"/>
    <property type="molecule type" value="Genomic_DNA"/>
</dbReference>
<dbReference type="AlphaFoldDB" id="R4K338"/>
<evidence type="ECO:0000313" key="2">
    <source>
        <dbReference type="Proteomes" id="UP000013523"/>
    </source>
</evidence>
<dbReference type="eggNOG" id="ENOG5033HHR">
    <property type="taxonomic scope" value="Bacteria"/>
</dbReference>
<organism evidence="1 2">
    <name type="scientific">Clostridium pasteurianum BC1</name>
    <dbReference type="NCBI Taxonomy" id="86416"/>
    <lineage>
        <taxon>Bacteria</taxon>
        <taxon>Bacillati</taxon>
        <taxon>Bacillota</taxon>
        <taxon>Clostridia</taxon>
        <taxon>Eubacteriales</taxon>
        <taxon>Clostridiaceae</taxon>
        <taxon>Clostridium</taxon>
    </lineage>
</organism>
<dbReference type="HOGENOM" id="CLU_185905_1_0_9"/>
<evidence type="ECO:0008006" key="3">
    <source>
        <dbReference type="Google" id="ProtNLM"/>
    </source>
</evidence>
<proteinExistence type="predicted"/>
<dbReference type="STRING" id="86416.Clopa_1161"/>
<protein>
    <recommendedName>
        <fullName evidence="3">DUF1657 domain-containing protein</fullName>
    </recommendedName>
</protein>
<dbReference type="Pfam" id="PF07870">
    <property type="entry name" value="DUF1657"/>
    <property type="match status" value="1"/>
</dbReference>
<sequence>MTVGARVKQTLADLKGIESTLRTYSVQSKNKEEVIAYKEALKITEAVTKNVEHRLKKIEFEEPQYKGN</sequence>
<gene>
    <name evidence="1" type="ORF">Clopa_1161</name>
</gene>
<reference evidence="1 2" key="1">
    <citation type="submission" date="2012-01" db="EMBL/GenBank/DDBJ databases">
        <title>Complete sequence of chromosome of Clostridium pasteurianum BC1.</title>
        <authorList>
            <consortium name="US DOE Joint Genome Institute"/>
            <person name="Lucas S."/>
            <person name="Han J."/>
            <person name="Lapidus A."/>
            <person name="Cheng J.-F."/>
            <person name="Goodwin L."/>
            <person name="Pitluck S."/>
            <person name="Peters L."/>
            <person name="Mikhailova N."/>
            <person name="Teshima H."/>
            <person name="Detter J.C."/>
            <person name="Han C."/>
            <person name="Tapia R."/>
            <person name="Land M."/>
            <person name="Hauser L."/>
            <person name="Kyrpides N."/>
            <person name="Ivanova N."/>
            <person name="Pagani I."/>
            <person name="Dunn J."/>
            <person name="Taghavi S."/>
            <person name="Francis A."/>
            <person name="van der Lelie D."/>
            <person name="Woyke T."/>
        </authorList>
    </citation>
    <scope>NUCLEOTIDE SEQUENCE [LARGE SCALE GENOMIC DNA]</scope>
    <source>
        <strain evidence="1 2">BC1</strain>
    </source>
</reference>